<dbReference type="Proteomes" id="UP000053989">
    <property type="component" value="Unassembled WGS sequence"/>
</dbReference>
<accession>A0A0C3CWA0</accession>
<organism evidence="2 3">
    <name type="scientific">Scleroderma citrinum Foug A</name>
    <dbReference type="NCBI Taxonomy" id="1036808"/>
    <lineage>
        <taxon>Eukaryota</taxon>
        <taxon>Fungi</taxon>
        <taxon>Dikarya</taxon>
        <taxon>Basidiomycota</taxon>
        <taxon>Agaricomycotina</taxon>
        <taxon>Agaricomycetes</taxon>
        <taxon>Agaricomycetidae</taxon>
        <taxon>Boletales</taxon>
        <taxon>Sclerodermatineae</taxon>
        <taxon>Sclerodermataceae</taxon>
        <taxon>Scleroderma</taxon>
    </lineage>
</organism>
<reference evidence="3" key="2">
    <citation type="submission" date="2015-01" db="EMBL/GenBank/DDBJ databases">
        <title>Evolutionary Origins and Diversification of the Mycorrhizal Mutualists.</title>
        <authorList>
            <consortium name="DOE Joint Genome Institute"/>
            <consortium name="Mycorrhizal Genomics Consortium"/>
            <person name="Kohler A."/>
            <person name="Kuo A."/>
            <person name="Nagy L.G."/>
            <person name="Floudas D."/>
            <person name="Copeland A."/>
            <person name="Barry K.W."/>
            <person name="Cichocki N."/>
            <person name="Veneault-Fourrey C."/>
            <person name="LaButti K."/>
            <person name="Lindquist E.A."/>
            <person name="Lipzen A."/>
            <person name="Lundell T."/>
            <person name="Morin E."/>
            <person name="Murat C."/>
            <person name="Riley R."/>
            <person name="Ohm R."/>
            <person name="Sun H."/>
            <person name="Tunlid A."/>
            <person name="Henrissat B."/>
            <person name="Grigoriev I.V."/>
            <person name="Hibbett D.S."/>
            <person name="Martin F."/>
        </authorList>
    </citation>
    <scope>NUCLEOTIDE SEQUENCE [LARGE SCALE GENOMIC DNA]</scope>
    <source>
        <strain evidence="3">Foug A</strain>
    </source>
</reference>
<keyword evidence="3" id="KW-1185">Reference proteome</keyword>
<dbReference type="Pfam" id="PF20149">
    <property type="entry name" value="DUF6532"/>
    <property type="match status" value="1"/>
</dbReference>
<name>A0A0C3CWA0_9AGAM</name>
<dbReference type="HOGENOM" id="CLU_080777_1_1_1"/>
<evidence type="ECO:0000313" key="2">
    <source>
        <dbReference type="EMBL" id="KIM52855.1"/>
    </source>
</evidence>
<proteinExistence type="predicted"/>
<dbReference type="InterPro" id="IPR045341">
    <property type="entry name" value="DUF6532"/>
</dbReference>
<dbReference type="AlphaFoldDB" id="A0A0C3CWA0"/>
<dbReference type="InParanoid" id="A0A0C3CWA0"/>
<dbReference type="EMBL" id="KN822197">
    <property type="protein sequence ID" value="KIM52855.1"/>
    <property type="molecule type" value="Genomic_DNA"/>
</dbReference>
<evidence type="ECO:0000259" key="1">
    <source>
        <dbReference type="Pfam" id="PF20149"/>
    </source>
</evidence>
<evidence type="ECO:0000313" key="3">
    <source>
        <dbReference type="Proteomes" id="UP000053989"/>
    </source>
</evidence>
<dbReference type="STRING" id="1036808.A0A0C3CWA0"/>
<gene>
    <name evidence="2" type="ORF">SCLCIDRAFT_32323</name>
</gene>
<protein>
    <recommendedName>
        <fullName evidence="1">DUF6532 domain-containing protein</fullName>
    </recommendedName>
</protein>
<reference evidence="2 3" key="1">
    <citation type="submission" date="2014-04" db="EMBL/GenBank/DDBJ databases">
        <authorList>
            <consortium name="DOE Joint Genome Institute"/>
            <person name="Kuo A."/>
            <person name="Kohler A."/>
            <person name="Nagy L.G."/>
            <person name="Floudas D."/>
            <person name="Copeland A."/>
            <person name="Barry K.W."/>
            <person name="Cichocki N."/>
            <person name="Veneault-Fourrey C."/>
            <person name="LaButti K."/>
            <person name="Lindquist E.A."/>
            <person name="Lipzen A."/>
            <person name="Lundell T."/>
            <person name="Morin E."/>
            <person name="Murat C."/>
            <person name="Sun H."/>
            <person name="Tunlid A."/>
            <person name="Henrissat B."/>
            <person name="Grigoriev I.V."/>
            <person name="Hibbett D.S."/>
            <person name="Martin F."/>
            <person name="Nordberg H.P."/>
            <person name="Cantor M.N."/>
            <person name="Hua S.X."/>
        </authorList>
    </citation>
    <scope>NUCLEOTIDE SEQUENCE [LARGE SCALE GENOMIC DNA]</scope>
    <source>
        <strain evidence="2 3">Foug A</strain>
    </source>
</reference>
<dbReference type="OrthoDB" id="2646753at2759"/>
<sequence>MRLHIAVKNVFPWLEQAVDGICHEVLIEVITHFEDKGWEVEAGYYPAHRLSMCRLLFNDTQTFHSDVKKAIMKTLPFNYGLYPPPDVGNEGAQIKFVKDRADELLKTSAYLHGEPDALGKASNFTHPTIKNACLSLYYSNTSSKSLRQFVKFQTYIPYKALILVAAVIHTVLSTLQKHGSEVTGHLVTEDIKCAYNGLEGQVNHILGDPYHGPKLNTSLKELAASGMTGYTAKTRIAETSRNKFDVILD</sequence>
<feature type="domain" description="DUF6532" evidence="1">
    <location>
        <begin position="1"/>
        <end position="198"/>
    </location>
</feature>